<organism evidence="1">
    <name type="scientific">marine metagenome</name>
    <dbReference type="NCBI Taxonomy" id="408172"/>
    <lineage>
        <taxon>unclassified sequences</taxon>
        <taxon>metagenomes</taxon>
        <taxon>ecological metagenomes</taxon>
    </lineage>
</organism>
<accession>A0A383AFK4</accession>
<reference evidence="1" key="1">
    <citation type="submission" date="2018-05" db="EMBL/GenBank/DDBJ databases">
        <authorList>
            <person name="Lanie J.A."/>
            <person name="Ng W.-L."/>
            <person name="Kazmierczak K.M."/>
            <person name="Andrzejewski T.M."/>
            <person name="Davidsen T.M."/>
            <person name="Wayne K.J."/>
            <person name="Tettelin H."/>
            <person name="Glass J.I."/>
            <person name="Rusch D."/>
            <person name="Podicherti R."/>
            <person name="Tsui H.-C.T."/>
            <person name="Winkler M.E."/>
        </authorList>
    </citation>
    <scope>NUCLEOTIDE SEQUENCE</scope>
</reference>
<proteinExistence type="predicted"/>
<dbReference type="EMBL" id="UINC01191725">
    <property type="protein sequence ID" value="SVE06502.1"/>
    <property type="molecule type" value="Genomic_DNA"/>
</dbReference>
<protein>
    <submittedName>
        <fullName evidence="1">Uncharacterized protein</fullName>
    </submittedName>
</protein>
<feature type="non-terminal residue" evidence="1">
    <location>
        <position position="25"/>
    </location>
</feature>
<name>A0A383AFK4_9ZZZZ</name>
<evidence type="ECO:0000313" key="1">
    <source>
        <dbReference type="EMBL" id="SVE06502.1"/>
    </source>
</evidence>
<gene>
    <name evidence="1" type="ORF">METZ01_LOCUS459356</name>
</gene>
<dbReference type="AlphaFoldDB" id="A0A383AFK4"/>
<sequence>MDELIMFENESVDEIYNCGALIYYD</sequence>